<proteinExistence type="predicted"/>
<dbReference type="GO" id="GO:0003700">
    <property type="term" value="F:DNA-binding transcription factor activity"/>
    <property type="evidence" value="ECO:0007669"/>
    <property type="project" value="InterPro"/>
</dbReference>
<dbReference type="InterPro" id="IPR001845">
    <property type="entry name" value="HTH_ArsR_DNA-bd_dom"/>
</dbReference>
<organism evidence="5 6">
    <name type="scientific">Ornithinimicrobium cerasi</name>
    <dbReference type="NCBI Taxonomy" id="2248773"/>
    <lineage>
        <taxon>Bacteria</taxon>
        <taxon>Bacillati</taxon>
        <taxon>Actinomycetota</taxon>
        <taxon>Actinomycetes</taxon>
        <taxon>Micrococcales</taxon>
        <taxon>Ornithinimicrobiaceae</taxon>
        <taxon>Ornithinimicrobium</taxon>
    </lineage>
</organism>
<evidence type="ECO:0000313" key="6">
    <source>
        <dbReference type="Proteomes" id="UP000219688"/>
    </source>
</evidence>
<dbReference type="InterPro" id="IPR036388">
    <property type="entry name" value="WH-like_DNA-bd_sf"/>
</dbReference>
<evidence type="ECO:0000256" key="2">
    <source>
        <dbReference type="ARBA" id="ARBA00023125"/>
    </source>
</evidence>
<dbReference type="PRINTS" id="PR00778">
    <property type="entry name" value="HTHARSR"/>
</dbReference>
<dbReference type="PANTHER" id="PTHR33154">
    <property type="entry name" value="TRANSCRIPTIONAL REGULATOR, ARSR FAMILY"/>
    <property type="match status" value="1"/>
</dbReference>
<keyword evidence="1" id="KW-0805">Transcription regulation</keyword>
<dbReference type="PANTHER" id="PTHR33154:SF18">
    <property type="entry name" value="ARSENICAL RESISTANCE OPERON REPRESSOR"/>
    <property type="match status" value="1"/>
</dbReference>
<protein>
    <submittedName>
        <fullName evidence="5">DNA-binding transcriptional regulator, ArsR family</fullName>
    </submittedName>
</protein>
<dbReference type="PROSITE" id="PS50987">
    <property type="entry name" value="HTH_ARSR_2"/>
    <property type="match status" value="1"/>
</dbReference>
<keyword evidence="2 5" id="KW-0238">DNA-binding</keyword>
<gene>
    <name evidence="5" type="ORF">SAMN05421879_1328</name>
</gene>
<keyword evidence="6" id="KW-1185">Reference proteome</keyword>
<dbReference type="InterPro" id="IPR011991">
    <property type="entry name" value="ArsR-like_HTH"/>
</dbReference>
<dbReference type="InterPro" id="IPR036390">
    <property type="entry name" value="WH_DNA-bd_sf"/>
</dbReference>
<feature type="domain" description="HTH arsR-type" evidence="4">
    <location>
        <begin position="5"/>
        <end position="101"/>
    </location>
</feature>
<name>A0A285VXQ5_9MICO</name>
<evidence type="ECO:0000256" key="1">
    <source>
        <dbReference type="ARBA" id="ARBA00023015"/>
    </source>
</evidence>
<dbReference type="Gene3D" id="1.10.10.10">
    <property type="entry name" value="Winged helix-like DNA-binding domain superfamily/Winged helix DNA-binding domain"/>
    <property type="match status" value="1"/>
</dbReference>
<evidence type="ECO:0000256" key="3">
    <source>
        <dbReference type="ARBA" id="ARBA00023163"/>
    </source>
</evidence>
<evidence type="ECO:0000313" key="5">
    <source>
        <dbReference type="EMBL" id="SOC58378.1"/>
    </source>
</evidence>
<evidence type="ECO:0000259" key="4">
    <source>
        <dbReference type="PROSITE" id="PS50987"/>
    </source>
</evidence>
<dbReference type="SUPFAM" id="SSF46785">
    <property type="entry name" value="Winged helix' DNA-binding domain"/>
    <property type="match status" value="1"/>
</dbReference>
<dbReference type="CDD" id="cd00090">
    <property type="entry name" value="HTH_ARSR"/>
    <property type="match status" value="1"/>
</dbReference>
<dbReference type="Proteomes" id="UP000219688">
    <property type="component" value="Unassembled WGS sequence"/>
</dbReference>
<accession>A0A285VXQ5</accession>
<dbReference type="GO" id="GO:0003677">
    <property type="term" value="F:DNA binding"/>
    <property type="evidence" value="ECO:0007669"/>
    <property type="project" value="UniProtKB-KW"/>
</dbReference>
<reference evidence="6" key="1">
    <citation type="submission" date="2017-08" db="EMBL/GenBank/DDBJ databases">
        <authorList>
            <person name="Varghese N."/>
            <person name="Submissions S."/>
        </authorList>
    </citation>
    <scope>NUCLEOTIDE SEQUENCE [LARGE SCALE GENOMIC DNA]</scope>
    <source>
        <strain evidence="6">USBA17B2</strain>
    </source>
</reference>
<dbReference type="EMBL" id="OBQK01000032">
    <property type="protein sequence ID" value="SOC58378.1"/>
    <property type="molecule type" value="Genomic_DNA"/>
</dbReference>
<dbReference type="NCBIfam" id="NF033788">
    <property type="entry name" value="HTH_metalloreg"/>
    <property type="match status" value="1"/>
</dbReference>
<dbReference type="Pfam" id="PF12840">
    <property type="entry name" value="HTH_20"/>
    <property type="match status" value="1"/>
</dbReference>
<dbReference type="RefSeq" id="WP_170955550.1">
    <property type="nucleotide sequence ID" value="NZ_OBQK01000032.1"/>
</dbReference>
<dbReference type="SMART" id="SM00418">
    <property type="entry name" value="HTH_ARSR"/>
    <property type="match status" value="1"/>
</dbReference>
<sequence length="129" mass="13818">MNDILPRAAAEEYADWFRTLADPTRLQVLAWLARQPAPVPVRAVVDAFPLSQSTVSHHLAALTRTCFVVAERRGTSTFYSVDPACLRALPAAADQIMAGASGICCSPSLADLPTPGLPARTTTTTQERP</sequence>
<dbReference type="AlphaFoldDB" id="A0A285VXQ5"/>
<keyword evidence="3" id="KW-0804">Transcription</keyword>
<dbReference type="InterPro" id="IPR051081">
    <property type="entry name" value="HTH_MetalResp_TranReg"/>
</dbReference>